<name>A0ABD2I3M6_9BILA</name>
<feature type="region of interest" description="Disordered" evidence="1">
    <location>
        <begin position="781"/>
        <end position="829"/>
    </location>
</feature>
<dbReference type="InterPro" id="IPR005312">
    <property type="entry name" value="DUF1759"/>
</dbReference>
<keyword evidence="2" id="KW-0472">Membrane</keyword>
<keyword evidence="2" id="KW-0812">Transmembrane</keyword>
<evidence type="ECO:0000256" key="1">
    <source>
        <dbReference type="SAM" id="MobiDB-lite"/>
    </source>
</evidence>
<dbReference type="EMBL" id="JBICBT010001316">
    <property type="protein sequence ID" value="KAL3073632.1"/>
    <property type="molecule type" value="Genomic_DNA"/>
</dbReference>
<gene>
    <name evidence="3" type="ORF">niasHT_036302</name>
</gene>
<dbReference type="SUPFAM" id="SSF56672">
    <property type="entry name" value="DNA/RNA polymerases"/>
    <property type="match status" value="1"/>
</dbReference>
<reference evidence="3 4" key="1">
    <citation type="submission" date="2024-10" db="EMBL/GenBank/DDBJ databases">
        <authorList>
            <person name="Kim D."/>
        </authorList>
    </citation>
    <scope>NUCLEOTIDE SEQUENCE [LARGE SCALE GENOMIC DNA]</scope>
    <source>
        <strain evidence="3">BH-2024</strain>
    </source>
</reference>
<dbReference type="AlphaFoldDB" id="A0ABD2I3M6"/>
<organism evidence="3 4">
    <name type="scientific">Heterodera trifolii</name>
    <dbReference type="NCBI Taxonomy" id="157864"/>
    <lineage>
        <taxon>Eukaryota</taxon>
        <taxon>Metazoa</taxon>
        <taxon>Ecdysozoa</taxon>
        <taxon>Nematoda</taxon>
        <taxon>Chromadorea</taxon>
        <taxon>Rhabditida</taxon>
        <taxon>Tylenchina</taxon>
        <taxon>Tylenchomorpha</taxon>
        <taxon>Tylenchoidea</taxon>
        <taxon>Heteroderidae</taxon>
        <taxon>Heteroderinae</taxon>
        <taxon>Heterodera</taxon>
    </lineage>
</organism>
<comment type="caution">
    <text evidence="3">The sequence shown here is derived from an EMBL/GenBank/DDBJ whole genome shotgun (WGS) entry which is preliminary data.</text>
</comment>
<sequence>MSAHFRAQLKLAYTDSQEFLTDQESFPVPQQNGQPDILYTKSIRSQLQSLDDHNSDVKSALTQLEDNSDRWMTLRTNMTGAERTQDNPLYDTFVLETPFPKAISDLKKYLRTLRTERRALEAALPVANVQNASAPSLVHLPKTALPTFAGDCTNYTSFWNTFKAGVHDLNIPNSLKFTYLKQCLSGPPLTLINSLPISDDSYDSAVSLLSQHYENPEEVARALHNSLRKLPRIRTGDYFCEDLRALLDQLECICIQMSQQNHSYDTVAVQMEVEERLPRFVLDEIFMSKENDDNWSSDKLKSRLWAILKRKEQIQNLLPKLMNGRSLIISASAVNTLTQPTSYLPFAPNLLSNVELVNEIHSACPIVLLGADFYYEFEPTPVQRLPSGYHLIHTLLGPIVAGGPRHNHPTFPVQIINFSSQNVDAESMAPPSDFFTLEGIGIRDDPQPISADEIALKQFDQSIEFVKNRYQVNKVRIVYDGSAHVGKELSLNECLFPGPVILPDLIGLLLRFRIPPIVITTDIEKAFLQVNVHPAHRDCTRFLWLKNPRLPPSKANTQILRFTRVSFGLTCSPFLLAATILHHLSIFPSDLSTEISQNIYVDNILISASNSTEGQKKSTSAISLFQKAGMPLREFASNYPEAISHLPGQLKLPGTEQKFLGLKWNTEKDILILELSAPPPDFVPTKPMGNIFSLEIFSFNFVLPWSSSSPDPTNNWGIIISLLIAILTLISLLCICFLFRRRTKASAARSSAARRPNRTRTQITTVTILVMLLDSVSLASDTNNTEPCPPSPKDVELAPAPQEEAPTAEPLTVSSEKPAPIPPNDTPELAQPIKVMIGNRGKMGGPVKIIHIRNDDIWRYSAPGSHPPIFQQPRLPTKRSFYSRTFHAHHAPYNRKGHGVGPIKHYQNGPRAVRKFNPERVTFVEKEGMKPSTAVPIPLNQIKFPNGPPCSPLFPKSPFAHVPFFMAAGVSRFAK</sequence>
<feature type="compositionally biased region" description="Low complexity" evidence="1">
    <location>
        <begin position="797"/>
        <end position="812"/>
    </location>
</feature>
<evidence type="ECO:0000313" key="4">
    <source>
        <dbReference type="Proteomes" id="UP001620626"/>
    </source>
</evidence>
<evidence type="ECO:0000313" key="3">
    <source>
        <dbReference type="EMBL" id="KAL3073632.1"/>
    </source>
</evidence>
<evidence type="ECO:0008006" key="5">
    <source>
        <dbReference type="Google" id="ProtNLM"/>
    </source>
</evidence>
<keyword evidence="2" id="KW-1133">Transmembrane helix</keyword>
<dbReference type="PANTHER" id="PTHR47331">
    <property type="entry name" value="PHD-TYPE DOMAIN-CONTAINING PROTEIN"/>
    <property type="match status" value="1"/>
</dbReference>
<evidence type="ECO:0000256" key="2">
    <source>
        <dbReference type="SAM" id="Phobius"/>
    </source>
</evidence>
<dbReference type="Pfam" id="PF03564">
    <property type="entry name" value="DUF1759"/>
    <property type="match status" value="1"/>
</dbReference>
<dbReference type="InterPro" id="IPR043502">
    <property type="entry name" value="DNA/RNA_pol_sf"/>
</dbReference>
<protein>
    <recommendedName>
        <fullName evidence="5">Reverse transcriptase domain-containing protein</fullName>
    </recommendedName>
</protein>
<feature type="transmembrane region" description="Helical" evidence="2">
    <location>
        <begin position="716"/>
        <end position="739"/>
    </location>
</feature>
<keyword evidence="4" id="KW-1185">Reference proteome</keyword>
<proteinExistence type="predicted"/>
<accession>A0ABD2I3M6</accession>
<dbReference type="Proteomes" id="UP001620626">
    <property type="component" value="Unassembled WGS sequence"/>
</dbReference>